<dbReference type="AlphaFoldDB" id="A0A176VBX5"/>
<evidence type="ECO:0000256" key="6">
    <source>
        <dbReference type="SAM" id="MobiDB-lite"/>
    </source>
</evidence>
<evidence type="ECO:0000256" key="2">
    <source>
        <dbReference type="ARBA" id="ARBA00010427"/>
    </source>
</evidence>
<evidence type="ECO:0000256" key="4">
    <source>
        <dbReference type="ARBA" id="ARBA00023163"/>
    </source>
</evidence>
<dbReference type="GO" id="GO:0032968">
    <property type="term" value="P:positive regulation of transcription elongation by RNA polymerase II"/>
    <property type="evidence" value="ECO:0007669"/>
    <property type="project" value="TreeGrafter"/>
</dbReference>
<dbReference type="Pfam" id="PF05179">
    <property type="entry name" value="CDC73_C"/>
    <property type="match status" value="1"/>
</dbReference>
<feature type="compositionally biased region" description="Basic and acidic residues" evidence="6">
    <location>
        <begin position="114"/>
        <end position="124"/>
    </location>
</feature>
<evidence type="ECO:0000259" key="8">
    <source>
        <dbReference type="Pfam" id="PF16050"/>
    </source>
</evidence>
<organism evidence="9 10">
    <name type="scientific">Marchantia polymorpha subsp. ruderalis</name>
    <dbReference type="NCBI Taxonomy" id="1480154"/>
    <lineage>
        <taxon>Eukaryota</taxon>
        <taxon>Viridiplantae</taxon>
        <taxon>Streptophyta</taxon>
        <taxon>Embryophyta</taxon>
        <taxon>Marchantiophyta</taxon>
        <taxon>Marchantiopsida</taxon>
        <taxon>Marchantiidae</taxon>
        <taxon>Marchantiales</taxon>
        <taxon>Marchantiaceae</taxon>
        <taxon>Marchantia</taxon>
    </lineage>
</organism>
<comment type="similarity">
    <text evidence="2">Belongs to the CDC73 family.</text>
</comment>
<feature type="region of interest" description="Disordered" evidence="6">
    <location>
        <begin position="252"/>
        <end position="308"/>
    </location>
</feature>
<evidence type="ECO:0000256" key="5">
    <source>
        <dbReference type="ARBA" id="ARBA00023242"/>
    </source>
</evidence>
<dbReference type="Pfam" id="PF16050">
    <property type="entry name" value="CDC73_N"/>
    <property type="match status" value="1"/>
</dbReference>
<feature type="domain" description="Cell division control protein 73 C-terminal" evidence="7">
    <location>
        <begin position="305"/>
        <end position="456"/>
    </location>
</feature>
<dbReference type="InterPro" id="IPR007852">
    <property type="entry name" value="Cdc73/Parafibromin"/>
</dbReference>
<feature type="compositionally biased region" description="Basic and acidic residues" evidence="6">
    <location>
        <begin position="266"/>
        <end position="280"/>
    </location>
</feature>
<evidence type="ECO:0000256" key="3">
    <source>
        <dbReference type="ARBA" id="ARBA00023015"/>
    </source>
</evidence>
<name>A0A176VBX5_MARPO</name>
<dbReference type="InterPro" id="IPR032041">
    <property type="entry name" value="Cdc73_N"/>
</dbReference>
<dbReference type="EMBL" id="LVLJ01004076">
    <property type="protein sequence ID" value="OAE18354.1"/>
    <property type="molecule type" value="Genomic_DNA"/>
</dbReference>
<reference evidence="9" key="1">
    <citation type="submission" date="2016-03" db="EMBL/GenBank/DDBJ databases">
        <title>Mechanisms controlling the formation of the plant cell surface in tip-growing cells are functionally conserved among land plants.</title>
        <authorList>
            <person name="Honkanen S."/>
            <person name="Jones V.A."/>
            <person name="Morieri G."/>
            <person name="Champion C."/>
            <person name="Hetherington A.J."/>
            <person name="Kelly S."/>
            <person name="Saint-Marcoux D."/>
            <person name="Proust H."/>
            <person name="Prescott H."/>
            <person name="Dolan L."/>
        </authorList>
    </citation>
    <scope>NUCLEOTIDE SEQUENCE [LARGE SCALE GENOMIC DNA]</scope>
    <source>
        <tissue evidence="9">Whole gametophyte</tissue>
    </source>
</reference>
<protein>
    <recommendedName>
        <fullName evidence="11">Parafibromin</fullName>
    </recommendedName>
</protein>
<keyword evidence="4" id="KW-0804">Transcription</keyword>
<sequence length="519" mass="59692">MDALAVLREYTVRNDLENVKLMGDEYFFGEDYRFPRNVETAYRSKQGSLYTLESLVFFVRNKHVKHTEYMQQARGLKLQIVTYTDRKPLQDYLEGKVSSTDSIELVPTSTGLPLREDRPKRRPEEENEAVGSDDNNAPSKRMRMEAEDYSKDAGIFVSDSSGKSLIEIIRDRERPVRDRESILICHNKNFQGVLALLKGRDDERRRADDQVKKEAEKPVEQPGMPTSNSASRYVNVEEKRFWKDHLGTDAAEELGIDPSQSYADSIKPKDNARPKPDTRIGRPPSQHLHHRPPLSSSGHKKPEGPPIIIVPSASQTMLNTYNAKEFFEDGVYVAPDVKAKSLTKKPEDVVIYRKMGRDHPVKYEIRDKPSVFSKKDWERVVAIFVLGKEWQFKDWPFKDHVEIFNQILGIFLRFEDDSVESAQKVKQWNVRILSLSKHKRHQDRTAALAFWDSLDKSVKSRLLRHNSGHQFVYEASQNSGQQRLCNVHLLAESFGVCWVLSCSSGYQSRPPATHSTLDD</sequence>
<gene>
    <name evidence="9" type="ORF">AXG93_2727s1200</name>
</gene>
<dbReference type="GO" id="GO:0006368">
    <property type="term" value="P:transcription elongation by RNA polymerase II"/>
    <property type="evidence" value="ECO:0007669"/>
    <property type="project" value="InterPro"/>
</dbReference>
<dbReference type="InterPro" id="IPR031336">
    <property type="entry name" value="CDC73_C"/>
</dbReference>
<comment type="caution">
    <text evidence="9">The sequence shown here is derived from an EMBL/GenBank/DDBJ whole genome shotgun (WGS) entry which is preliminary data.</text>
</comment>
<dbReference type="InterPro" id="IPR038103">
    <property type="entry name" value="CDC73_C_sf"/>
</dbReference>
<evidence type="ECO:0008006" key="11">
    <source>
        <dbReference type="Google" id="ProtNLM"/>
    </source>
</evidence>
<accession>A0A176VBX5</accession>
<evidence type="ECO:0000313" key="9">
    <source>
        <dbReference type="EMBL" id="OAE18354.1"/>
    </source>
</evidence>
<feature type="compositionally biased region" description="Basic and acidic residues" evidence="6">
    <location>
        <begin position="201"/>
        <end position="219"/>
    </location>
</feature>
<dbReference type="GO" id="GO:0016593">
    <property type="term" value="C:Cdc73/Paf1 complex"/>
    <property type="evidence" value="ECO:0007669"/>
    <property type="project" value="InterPro"/>
</dbReference>
<evidence type="ECO:0000256" key="1">
    <source>
        <dbReference type="ARBA" id="ARBA00004123"/>
    </source>
</evidence>
<keyword evidence="10" id="KW-1185">Reference proteome</keyword>
<dbReference type="PANTHER" id="PTHR12466">
    <property type="entry name" value="CDC73 DOMAIN PROTEIN"/>
    <property type="match status" value="1"/>
</dbReference>
<keyword evidence="5" id="KW-0539">Nucleus</keyword>
<proteinExistence type="inferred from homology"/>
<feature type="region of interest" description="Disordered" evidence="6">
    <location>
        <begin position="107"/>
        <end position="144"/>
    </location>
</feature>
<dbReference type="PANTHER" id="PTHR12466:SF8">
    <property type="entry name" value="PARAFIBROMIN"/>
    <property type="match status" value="1"/>
</dbReference>
<feature type="domain" description="Paf1 complex subunit Cdc73 N-terminal" evidence="8">
    <location>
        <begin position="2"/>
        <end position="150"/>
    </location>
</feature>
<dbReference type="Gene3D" id="3.40.50.11990">
    <property type="entry name" value="RNA polymerase II accessory factor, Cdc73 C-terminal domain"/>
    <property type="match status" value="1"/>
</dbReference>
<dbReference type="Proteomes" id="UP000077202">
    <property type="component" value="Unassembled WGS sequence"/>
</dbReference>
<comment type="subcellular location">
    <subcellularLocation>
        <location evidence="1">Nucleus</location>
    </subcellularLocation>
</comment>
<evidence type="ECO:0000259" key="7">
    <source>
        <dbReference type="Pfam" id="PF05179"/>
    </source>
</evidence>
<keyword evidence="3" id="KW-0805">Transcription regulation</keyword>
<evidence type="ECO:0000313" key="10">
    <source>
        <dbReference type="Proteomes" id="UP000077202"/>
    </source>
</evidence>
<dbReference type="FunFam" id="3.40.50.11990:FF:000002">
    <property type="entry name" value="protein CDC73 homolog"/>
    <property type="match status" value="1"/>
</dbReference>
<feature type="region of interest" description="Disordered" evidence="6">
    <location>
        <begin position="201"/>
        <end position="232"/>
    </location>
</feature>
<dbReference type="GO" id="GO:0000993">
    <property type="term" value="F:RNA polymerase II complex binding"/>
    <property type="evidence" value="ECO:0007669"/>
    <property type="project" value="TreeGrafter"/>
</dbReference>